<organism evidence="7 8">
    <name type="scientific">Pseudooceanicola antarcticus</name>
    <dbReference type="NCBI Taxonomy" id="1247613"/>
    <lineage>
        <taxon>Bacteria</taxon>
        <taxon>Pseudomonadati</taxon>
        <taxon>Pseudomonadota</taxon>
        <taxon>Alphaproteobacteria</taxon>
        <taxon>Rhodobacterales</taxon>
        <taxon>Paracoccaceae</taxon>
        <taxon>Pseudooceanicola</taxon>
    </lineage>
</organism>
<evidence type="ECO:0000256" key="2">
    <source>
        <dbReference type="ARBA" id="ARBA00005695"/>
    </source>
</evidence>
<evidence type="ECO:0000256" key="4">
    <source>
        <dbReference type="SAM" id="SignalP"/>
    </source>
</evidence>
<dbReference type="EMBL" id="OBEA01000008">
    <property type="protein sequence ID" value="SNY58713.1"/>
    <property type="molecule type" value="Genomic_DNA"/>
</dbReference>
<feature type="domain" description="Solute-binding protein family 5" evidence="5">
    <location>
        <begin position="75"/>
        <end position="418"/>
    </location>
</feature>
<reference evidence="7 8" key="1">
    <citation type="submission" date="2017-09" db="EMBL/GenBank/DDBJ databases">
        <authorList>
            <person name="Ehlers B."/>
            <person name="Leendertz F.H."/>
        </authorList>
    </citation>
    <scope>NUCLEOTIDE SEQUENCE [LARGE SCALE GENOMIC DNA]</scope>
    <source>
        <strain evidence="7 8">CGMCC 1.12662</strain>
    </source>
</reference>
<dbReference type="PANTHER" id="PTHR30290:SF38">
    <property type="entry name" value="D,D-DIPEPTIDE-BINDING PERIPLASMIC PROTEIN DDPA-RELATED"/>
    <property type="match status" value="1"/>
</dbReference>
<dbReference type="InterPro" id="IPR039424">
    <property type="entry name" value="SBP_5"/>
</dbReference>
<evidence type="ECO:0000313" key="7">
    <source>
        <dbReference type="EMBL" id="SNY58713.1"/>
    </source>
</evidence>
<dbReference type="CDD" id="cd08515">
    <property type="entry name" value="PBP2_NikA_DppA_OppA_like_10"/>
    <property type="match status" value="1"/>
</dbReference>
<name>A0A285JF65_9RHOB</name>
<dbReference type="EMBL" id="PGTD01000011">
    <property type="protein sequence ID" value="PJE31067.1"/>
    <property type="molecule type" value="Genomic_DNA"/>
</dbReference>
<dbReference type="Pfam" id="PF00496">
    <property type="entry name" value="SBP_bac_5"/>
    <property type="match status" value="1"/>
</dbReference>
<dbReference type="PROSITE" id="PS01040">
    <property type="entry name" value="SBP_BACTERIAL_5"/>
    <property type="match status" value="1"/>
</dbReference>
<protein>
    <submittedName>
        <fullName evidence="6">ABC transporter substrate-binding protein</fullName>
    </submittedName>
    <submittedName>
        <fullName evidence="7">Peptide/nickel transport system substrate-binding protein</fullName>
    </submittedName>
</protein>
<dbReference type="InterPro" id="IPR000914">
    <property type="entry name" value="SBP_5_dom"/>
</dbReference>
<dbReference type="OrthoDB" id="9803988at2"/>
<feature type="chain" id="PRO_5012990207" evidence="4">
    <location>
        <begin position="27"/>
        <end position="509"/>
    </location>
</feature>
<evidence type="ECO:0000256" key="1">
    <source>
        <dbReference type="ARBA" id="ARBA00004418"/>
    </source>
</evidence>
<feature type="signal peptide" evidence="4">
    <location>
        <begin position="1"/>
        <end position="26"/>
    </location>
</feature>
<proteinExistence type="inferred from homology"/>
<dbReference type="RefSeq" id="WP_097147287.1">
    <property type="nucleotide sequence ID" value="NZ_OBEA01000008.1"/>
</dbReference>
<dbReference type="Gene3D" id="3.10.105.10">
    <property type="entry name" value="Dipeptide-binding Protein, Domain 3"/>
    <property type="match status" value="1"/>
</dbReference>
<evidence type="ECO:0000313" key="6">
    <source>
        <dbReference type="EMBL" id="PJE31067.1"/>
    </source>
</evidence>
<dbReference type="GO" id="GO:1904680">
    <property type="term" value="F:peptide transmembrane transporter activity"/>
    <property type="evidence" value="ECO:0007669"/>
    <property type="project" value="TreeGrafter"/>
</dbReference>
<dbReference type="AlphaFoldDB" id="A0A285JF65"/>
<accession>A0A285JF65</accession>
<dbReference type="InterPro" id="IPR030678">
    <property type="entry name" value="Peptide/Ni-bd"/>
</dbReference>
<comment type="subcellular location">
    <subcellularLocation>
        <location evidence="1">Periplasm</location>
    </subcellularLocation>
</comment>
<dbReference type="InterPro" id="IPR023765">
    <property type="entry name" value="SBP_5_CS"/>
</dbReference>
<dbReference type="GO" id="GO:0030288">
    <property type="term" value="C:outer membrane-bounded periplasmic space"/>
    <property type="evidence" value="ECO:0007669"/>
    <property type="project" value="UniProtKB-ARBA"/>
</dbReference>
<dbReference type="PANTHER" id="PTHR30290">
    <property type="entry name" value="PERIPLASMIC BINDING COMPONENT OF ABC TRANSPORTER"/>
    <property type="match status" value="1"/>
</dbReference>
<gene>
    <name evidence="6" type="ORF">CVM39_04560</name>
    <name evidence="7" type="ORF">SAMN06297129_3596</name>
</gene>
<evidence type="ECO:0000259" key="5">
    <source>
        <dbReference type="Pfam" id="PF00496"/>
    </source>
</evidence>
<dbReference type="GO" id="GO:0015833">
    <property type="term" value="P:peptide transport"/>
    <property type="evidence" value="ECO:0007669"/>
    <property type="project" value="TreeGrafter"/>
</dbReference>
<evidence type="ECO:0000313" key="9">
    <source>
        <dbReference type="Proteomes" id="UP000231702"/>
    </source>
</evidence>
<keyword evidence="9" id="KW-1185">Reference proteome</keyword>
<comment type="similarity">
    <text evidence="2">Belongs to the bacterial solute-binding protein 5 family.</text>
</comment>
<keyword evidence="3 4" id="KW-0732">Signal</keyword>
<dbReference type="Proteomes" id="UP000231655">
    <property type="component" value="Unassembled WGS sequence"/>
</dbReference>
<sequence length="509" mass="55964">MQQFRWRHLGAASALALATAISPAFAGPSDDTLRAAMSEEILNLDYNYTTKREYIILAQLTDATLFNIDPETQEVLPSIATSYEFFDETTLDVTLRDDVKFHDGSKLTPADVAYTYNWIKDERSESNAAGVVRRWLDTAEVTGENTLRFHLASVYPLVIRDMAARIMIRKDGTYDAGGEVDRDAMAQDLIATGPYKVASFEPGTELVLERNEDYFGEKPAIGTIVVRNIPDIGTQQAEMMSGGLDWMFKVPLDLAQSLGATPLATHLSGNDLRVGFLVLDSHGYTDPEGPLTNVKVRQAINHALNKPEMAEYLIGGSSEAIHTACHPAQFGCDTSVTDYPYDPEKARALLAEAGYEDGFTLPLWAYRDKAAAEAIAADLTAVGIDVDLRYVKLQSLNQARAAREIPAYFGTWGSGGTADTAAIARIHFDMESDRNMSGDQALADEILSAEQTVDQEERKEIYSSALGKIADEALWAPLFTYSANYLVSPELDFPLDPDGLPRLQNSSWK</sequence>
<evidence type="ECO:0000313" key="8">
    <source>
        <dbReference type="Proteomes" id="UP000231655"/>
    </source>
</evidence>
<dbReference type="Proteomes" id="UP000231702">
    <property type="component" value="Unassembled WGS sequence"/>
</dbReference>
<dbReference type="SUPFAM" id="SSF53850">
    <property type="entry name" value="Periplasmic binding protein-like II"/>
    <property type="match status" value="1"/>
</dbReference>
<dbReference type="GO" id="GO:0043190">
    <property type="term" value="C:ATP-binding cassette (ABC) transporter complex"/>
    <property type="evidence" value="ECO:0007669"/>
    <property type="project" value="InterPro"/>
</dbReference>
<dbReference type="Gene3D" id="3.40.190.10">
    <property type="entry name" value="Periplasmic binding protein-like II"/>
    <property type="match status" value="1"/>
</dbReference>
<dbReference type="PIRSF" id="PIRSF002741">
    <property type="entry name" value="MppA"/>
    <property type="match status" value="1"/>
</dbReference>
<evidence type="ECO:0000256" key="3">
    <source>
        <dbReference type="ARBA" id="ARBA00022729"/>
    </source>
</evidence>
<reference evidence="6 9" key="2">
    <citation type="journal article" date="2018" name="Int. J. Syst. Evol. Microbiol.">
        <title>Pseudooceanicola lipolyticus sp. nov., a marine alphaproteobacterium, reclassification of Oceanicola flagellatus as Pseudooceanicola flagellatus comb. nov. and emended description of the genus Pseudooceanicola.</title>
        <authorList>
            <person name="Huang M.-M."/>
            <person name="Guo L.-L."/>
            <person name="Wu Y.-H."/>
            <person name="Lai Q.-L."/>
            <person name="Shao Z.-Z."/>
            <person name="Wang C.-S."/>
            <person name="Wu M."/>
            <person name="Xu X.-W."/>
        </authorList>
    </citation>
    <scope>NUCLEOTIDE SEQUENCE [LARGE SCALE GENOMIC DNA]</scope>
    <source>
        <strain evidence="6 9">Ar-45</strain>
    </source>
</reference>